<organism evidence="2 3">
    <name type="scientific">Candidatus Scalindua rubra</name>
    <dbReference type="NCBI Taxonomy" id="1872076"/>
    <lineage>
        <taxon>Bacteria</taxon>
        <taxon>Pseudomonadati</taxon>
        <taxon>Planctomycetota</taxon>
        <taxon>Candidatus Brocadiia</taxon>
        <taxon>Candidatus Brocadiales</taxon>
        <taxon>Candidatus Scalinduaceae</taxon>
        <taxon>Candidatus Scalindua</taxon>
    </lineage>
</organism>
<dbReference type="AlphaFoldDB" id="A0A1E3XE16"/>
<comment type="caution">
    <text evidence="2">The sequence shown here is derived from an EMBL/GenBank/DDBJ whole genome shotgun (WGS) entry which is preliminary data.</text>
</comment>
<dbReference type="EMBL" id="MAYW01000017">
    <property type="protein sequence ID" value="ODS33876.1"/>
    <property type="molecule type" value="Genomic_DNA"/>
</dbReference>
<protein>
    <submittedName>
        <fullName evidence="2">Two-component response regulator</fullName>
    </submittedName>
</protein>
<reference evidence="2 3" key="1">
    <citation type="submission" date="2016-07" db="EMBL/GenBank/DDBJ databases">
        <title>Draft genome of Scalindua rubra, obtained from a brine-seawater interface in the Red Sea, sheds light on salt adaptation in anammox bacteria.</title>
        <authorList>
            <person name="Speth D.R."/>
            <person name="Lagkouvardos I."/>
            <person name="Wang Y."/>
            <person name="Qian P.-Y."/>
            <person name="Dutilh B.E."/>
            <person name="Jetten M.S."/>
        </authorList>
    </citation>
    <scope>NUCLEOTIDE SEQUENCE [LARGE SCALE GENOMIC DNA]</scope>
    <source>
        <strain evidence="2">BSI-1</strain>
    </source>
</reference>
<evidence type="ECO:0000313" key="3">
    <source>
        <dbReference type="Proteomes" id="UP000094056"/>
    </source>
</evidence>
<dbReference type="SUPFAM" id="SSF53335">
    <property type="entry name" value="S-adenosyl-L-methionine-dependent methyltransferases"/>
    <property type="match status" value="1"/>
</dbReference>
<dbReference type="CDD" id="cd02440">
    <property type="entry name" value="AdoMet_MTases"/>
    <property type="match status" value="1"/>
</dbReference>
<proteinExistence type="predicted"/>
<evidence type="ECO:0000259" key="1">
    <source>
        <dbReference type="Pfam" id="PF08242"/>
    </source>
</evidence>
<dbReference type="InterPro" id="IPR029063">
    <property type="entry name" value="SAM-dependent_MTases_sf"/>
</dbReference>
<name>A0A1E3XE16_9BACT</name>
<feature type="domain" description="Methyltransferase type 12" evidence="1">
    <location>
        <begin position="37"/>
        <end position="129"/>
    </location>
</feature>
<dbReference type="InterPro" id="IPR013217">
    <property type="entry name" value="Methyltransf_12"/>
</dbReference>
<dbReference type="PANTHER" id="PTHR43861">
    <property type="entry name" value="TRANS-ACONITATE 2-METHYLTRANSFERASE-RELATED"/>
    <property type="match status" value="1"/>
</dbReference>
<accession>A0A1E3XE16</accession>
<dbReference type="Proteomes" id="UP000094056">
    <property type="component" value="Unassembled WGS sequence"/>
</dbReference>
<sequence>MKEYFSPLNTGYIAEYGDNPRTELIDLITEVPEQVFEIGCGSGATGVAIKQKFPNVKYIGLDSNKKAAQIAQTRLDKVIVSDIEKAQLDALGLTKEYFDLIICADVLEHLYDPWKTLFTLRDYLKPNGKVLASIPNIQNIDTIINLLNGSWTYKKHGILDATHIRFFTFSGIMKMFSGTGYKMIQCSHATQSELGRIKKWPADINFGRIVLRDITRDEASKLFVFQYYVIAQKISLNN</sequence>
<gene>
    <name evidence="2" type="ORF">SCARUB_00947</name>
</gene>
<dbReference type="Pfam" id="PF08242">
    <property type="entry name" value="Methyltransf_12"/>
    <property type="match status" value="1"/>
</dbReference>
<evidence type="ECO:0000313" key="2">
    <source>
        <dbReference type="EMBL" id="ODS33876.1"/>
    </source>
</evidence>
<dbReference type="Gene3D" id="3.40.50.150">
    <property type="entry name" value="Vaccinia Virus protein VP39"/>
    <property type="match status" value="1"/>
</dbReference>